<name>A0A7K3LYL1_9ACTN</name>
<dbReference type="PANTHER" id="PTHR24421:SF10">
    <property type="entry name" value="NITRATE_NITRITE SENSOR PROTEIN NARQ"/>
    <property type="match status" value="1"/>
</dbReference>
<evidence type="ECO:0000256" key="3">
    <source>
        <dbReference type="ARBA" id="ARBA00022553"/>
    </source>
</evidence>
<gene>
    <name evidence="11" type="ORF">F7O44_03345</name>
</gene>
<evidence type="ECO:0000256" key="8">
    <source>
        <dbReference type="ARBA" id="ARBA00023012"/>
    </source>
</evidence>
<keyword evidence="9" id="KW-1133">Transmembrane helix</keyword>
<dbReference type="EMBL" id="WLZY01000001">
    <property type="protein sequence ID" value="NDL56104.1"/>
    <property type="molecule type" value="Genomic_DNA"/>
</dbReference>
<proteinExistence type="predicted"/>
<feature type="domain" description="Histidine kinase" evidence="10">
    <location>
        <begin position="313"/>
        <end position="400"/>
    </location>
</feature>
<keyword evidence="9" id="KW-0472">Membrane</keyword>
<dbReference type="GO" id="GO:0016020">
    <property type="term" value="C:membrane"/>
    <property type="evidence" value="ECO:0007669"/>
    <property type="project" value="InterPro"/>
</dbReference>
<dbReference type="InterPro" id="IPR050482">
    <property type="entry name" value="Sensor_HK_TwoCompSys"/>
</dbReference>
<dbReference type="SMART" id="SM00387">
    <property type="entry name" value="HATPase_c"/>
    <property type="match status" value="1"/>
</dbReference>
<dbReference type="EC" id="2.7.13.3" evidence="2"/>
<dbReference type="PROSITE" id="PS50109">
    <property type="entry name" value="HIS_KIN"/>
    <property type="match status" value="1"/>
</dbReference>
<dbReference type="Proteomes" id="UP000460435">
    <property type="component" value="Unassembled WGS sequence"/>
</dbReference>
<dbReference type="InterPro" id="IPR011712">
    <property type="entry name" value="Sig_transdc_His_kin_sub3_dim/P"/>
</dbReference>
<dbReference type="AlphaFoldDB" id="A0A7K3LYL1"/>
<evidence type="ECO:0000256" key="7">
    <source>
        <dbReference type="ARBA" id="ARBA00022840"/>
    </source>
</evidence>
<keyword evidence="6 11" id="KW-0418">Kinase</keyword>
<sequence>MTGRPLPHSRFNPRLFDGVLVTVLLAVGVGSIFLYSDTVGAHLDGDALGVFIIVLTTLPLLLRRRYPGAVGLFVPVAMLLYLEWDYAALTALPIMLIAAYSVGAYARLGMALATLGVHLAVTVTFLVLSLDEVSLRGTFTYNLLFIALGFGGAVVIGHGMRQQRIYTSALEARADQLEQSRDAELRAALIEERSRIARELHDVVAHHVSVMTVQAAGAQRSLDRNPEGSAEALRSIESTGRAALGEIRRLLDIFRGSEQRQAPEWTTHRGPQPGVADLEELIEQVRAAGVHVDLVVEPGLHDVPAGVNVTVFRIVQEALTNTLKHAGPSKAEVQLSRTADALLVRVRDDGRGMAAGLEDRRRGHGLLGMRERVTLYGGTLAVGPRPEGGYEVRARIPFDPSEHAAVPR</sequence>
<evidence type="ECO:0000256" key="4">
    <source>
        <dbReference type="ARBA" id="ARBA00022679"/>
    </source>
</evidence>
<evidence type="ECO:0000256" key="2">
    <source>
        <dbReference type="ARBA" id="ARBA00012438"/>
    </source>
</evidence>
<dbReference type="InterPro" id="IPR005467">
    <property type="entry name" value="His_kinase_dom"/>
</dbReference>
<dbReference type="Pfam" id="PF02518">
    <property type="entry name" value="HATPase_c"/>
    <property type="match status" value="1"/>
</dbReference>
<comment type="catalytic activity">
    <reaction evidence="1">
        <text>ATP + protein L-histidine = ADP + protein N-phospho-L-histidine.</text>
        <dbReference type="EC" id="2.7.13.3"/>
    </reaction>
</comment>
<feature type="transmembrane region" description="Helical" evidence="9">
    <location>
        <begin position="108"/>
        <end position="128"/>
    </location>
</feature>
<keyword evidence="4" id="KW-0808">Transferase</keyword>
<dbReference type="Pfam" id="PF23539">
    <property type="entry name" value="DUF7134"/>
    <property type="match status" value="1"/>
</dbReference>
<dbReference type="InterPro" id="IPR003594">
    <property type="entry name" value="HATPase_dom"/>
</dbReference>
<evidence type="ECO:0000313" key="12">
    <source>
        <dbReference type="Proteomes" id="UP000460435"/>
    </source>
</evidence>
<dbReference type="RefSeq" id="WP_162448736.1">
    <property type="nucleotide sequence ID" value="NZ_WLZY01000001.1"/>
</dbReference>
<keyword evidence="8" id="KW-0902">Two-component regulatory system</keyword>
<dbReference type="CDD" id="cd16917">
    <property type="entry name" value="HATPase_UhpB-NarQ-NarX-like"/>
    <property type="match status" value="1"/>
</dbReference>
<keyword evidence="5" id="KW-0547">Nucleotide-binding</keyword>
<accession>A0A7K3LYL1</accession>
<dbReference type="Gene3D" id="1.20.5.1930">
    <property type="match status" value="1"/>
</dbReference>
<keyword evidence="3" id="KW-0597">Phosphoprotein</keyword>
<dbReference type="GO" id="GO:0046983">
    <property type="term" value="F:protein dimerization activity"/>
    <property type="evidence" value="ECO:0007669"/>
    <property type="project" value="InterPro"/>
</dbReference>
<evidence type="ECO:0000259" key="10">
    <source>
        <dbReference type="PROSITE" id="PS50109"/>
    </source>
</evidence>
<keyword evidence="7" id="KW-0067">ATP-binding</keyword>
<dbReference type="GO" id="GO:0005524">
    <property type="term" value="F:ATP binding"/>
    <property type="evidence" value="ECO:0007669"/>
    <property type="project" value="UniProtKB-KW"/>
</dbReference>
<dbReference type="InterPro" id="IPR036890">
    <property type="entry name" value="HATPase_C_sf"/>
</dbReference>
<keyword evidence="12" id="KW-1185">Reference proteome</keyword>
<feature type="transmembrane region" description="Helical" evidence="9">
    <location>
        <begin position="140"/>
        <end position="160"/>
    </location>
</feature>
<organism evidence="11 12">
    <name type="scientific">Phytoactinopolyspora mesophila</name>
    <dbReference type="NCBI Taxonomy" id="2650750"/>
    <lineage>
        <taxon>Bacteria</taxon>
        <taxon>Bacillati</taxon>
        <taxon>Actinomycetota</taxon>
        <taxon>Actinomycetes</taxon>
        <taxon>Jiangellales</taxon>
        <taxon>Jiangellaceae</taxon>
        <taxon>Phytoactinopolyspora</taxon>
    </lineage>
</organism>
<dbReference type="Gene3D" id="3.30.565.10">
    <property type="entry name" value="Histidine kinase-like ATPase, C-terminal domain"/>
    <property type="match status" value="1"/>
</dbReference>
<dbReference type="PANTHER" id="PTHR24421">
    <property type="entry name" value="NITRATE/NITRITE SENSOR PROTEIN NARX-RELATED"/>
    <property type="match status" value="1"/>
</dbReference>
<feature type="transmembrane region" description="Helical" evidence="9">
    <location>
        <begin position="47"/>
        <end position="63"/>
    </location>
</feature>
<dbReference type="InterPro" id="IPR055558">
    <property type="entry name" value="DUF7134"/>
</dbReference>
<reference evidence="11 12" key="1">
    <citation type="submission" date="2019-11" db="EMBL/GenBank/DDBJ databases">
        <authorList>
            <person name="Li X.-J."/>
            <person name="Feng X.-M."/>
        </authorList>
    </citation>
    <scope>NUCLEOTIDE SEQUENCE [LARGE SCALE GENOMIC DNA]</scope>
    <source>
        <strain evidence="11 12">XMNu-373</strain>
    </source>
</reference>
<protein>
    <recommendedName>
        <fullName evidence="2">histidine kinase</fullName>
        <ecNumber evidence="2">2.7.13.3</ecNumber>
    </recommendedName>
</protein>
<evidence type="ECO:0000256" key="6">
    <source>
        <dbReference type="ARBA" id="ARBA00022777"/>
    </source>
</evidence>
<comment type="caution">
    <text evidence="11">The sequence shown here is derived from an EMBL/GenBank/DDBJ whole genome shotgun (WGS) entry which is preliminary data.</text>
</comment>
<evidence type="ECO:0000256" key="9">
    <source>
        <dbReference type="SAM" id="Phobius"/>
    </source>
</evidence>
<keyword evidence="9" id="KW-0812">Transmembrane</keyword>
<dbReference type="GO" id="GO:0000155">
    <property type="term" value="F:phosphorelay sensor kinase activity"/>
    <property type="evidence" value="ECO:0007669"/>
    <property type="project" value="InterPro"/>
</dbReference>
<evidence type="ECO:0000256" key="1">
    <source>
        <dbReference type="ARBA" id="ARBA00000085"/>
    </source>
</evidence>
<dbReference type="SUPFAM" id="SSF55874">
    <property type="entry name" value="ATPase domain of HSP90 chaperone/DNA topoisomerase II/histidine kinase"/>
    <property type="match status" value="1"/>
</dbReference>
<evidence type="ECO:0000313" key="11">
    <source>
        <dbReference type="EMBL" id="NDL56104.1"/>
    </source>
</evidence>
<dbReference type="Pfam" id="PF07730">
    <property type="entry name" value="HisKA_3"/>
    <property type="match status" value="1"/>
</dbReference>
<evidence type="ECO:0000256" key="5">
    <source>
        <dbReference type="ARBA" id="ARBA00022741"/>
    </source>
</evidence>
<feature type="transmembrane region" description="Helical" evidence="9">
    <location>
        <begin position="15"/>
        <end position="35"/>
    </location>
</feature>